<dbReference type="Proteomes" id="UP000054903">
    <property type="component" value="Unassembled WGS sequence"/>
</dbReference>
<keyword evidence="1" id="KW-0732">Signal</keyword>
<comment type="caution">
    <text evidence="2">The sequence shown here is derived from an EMBL/GenBank/DDBJ whole genome shotgun (WGS) entry which is preliminary data.</text>
</comment>
<feature type="signal peptide" evidence="1">
    <location>
        <begin position="1"/>
        <end position="30"/>
    </location>
</feature>
<gene>
    <name evidence="2" type="ORF">AWB77_05640</name>
</gene>
<reference evidence="2" key="1">
    <citation type="submission" date="2016-01" db="EMBL/GenBank/DDBJ databases">
        <authorList>
            <person name="Peeters C."/>
        </authorList>
    </citation>
    <scope>NUCLEOTIDE SEQUENCE</scope>
    <source>
        <strain evidence="2">LMG 29320</strain>
    </source>
</reference>
<accession>A0A158DSI4</accession>
<evidence type="ECO:0000256" key="1">
    <source>
        <dbReference type="SAM" id="SignalP"/>
    </source>
</evidence>
<dbReference type="OrthoDB" id="9135328at2"/>
<evidence type="ECO:0008006" key="4">
    <source>
        <dbReference type="Google" id="ProtNLM"/>
    </source>
</evidence>
<dbReference type="EMBL" id="FCNX02000017">
    <property type="protein sequence ID" value="SAK96687.1"/>
    <property type="molecule type" value="Genomic_DNA"/>
</dbReference>
<evidence type="ECO:0000313" key="3">
    <source>
        <dbReference type="Proteomes" id="UP000054903"/>
    </source>
</evidence>
<dbReference type="AlphaFoldDB" id="A0A158DSI4"/>
<dbReference type="RefSeq" id="WP_061137681.1">
    <property type="nucleotide sequence ID" value="NZ_FCNX02000017.1"/>
</dbReference>
<feature type="chain" id="PRO_5007624456" description="Hydrolase" evidence="1">
    <location>
        <begin position="31"/>
        <end position="92"/>
    </location>
</feature>
<organism evidence="2 3">
    <name type="scientific">Caballeronia fortuita</name>
    <dbReference type="NCBI Taxonomy" id="1777138"/>
    <lineage>
        <taxon>Bacteria</taxon>
        <taxon>Pseudomonadati</taxon>
        <taxon>Pseudomonadota</taxon>
        <taxon>Betaproteobacteria</taxon>
        <taxon>Burkholderiales</taxon>
        <taxon>Burkholderiaceae</taxon>
        <taxon>Caballeronia</taxon>
    </lineage>
</organism>
<protein>
    <recommendedName>
        <fullName evidence="4">Hydrolase</fullName>
    </recommendedName>
</protein>
<name>A0A158DSI4_9BURK</name>
<keyword evidence="3" id="KW-1185">Reference proteome</keyword>
<proteinExistence type="predicted"/>
<sequence>MHRSHSIPGVFALAASLFAVFAAAATPVHAVENVPDARILSAAPFVYQGDRGIFSRMPVEPSDSRILKPIAPIQDASDFRVPQDRFKRQSAI</sequence>
<evidence type="ECO:0000313" key="2">
    <source>
        <dbReference type="EMBL" id="SAK96687.1"/>
    </source>
</evidence>